<organism evidence="1 2">
    <name type="scientific">Solea senegalensis</name>
    <name type="common">Senegalese sole</name>
    <dbReference type="NCBI Taxonomy" id="28829"/>
    <lineage>
        <taxon>Eukaryota</taxon>
        <taxon>Metazoa</taxon>
        <taxon>Chordata</taxon>
        <taxon>Craniata</taxon>
        <taxon>Vertebrata</taxon>
        <taxon>Euteleostomi</taxon>
        <taxon>Actinopterygii</taxon>
        <taxon>Neopterygii</taxon>
        <taxon>Teleostei</taxon>
        <taxon>Neoteleostei</taxon>
        <taxon>Acanthomorphata</taxon>
        <taxon>Carangaria</taxon>
        <taxon>Pleuronectiformes</taxon>
        <taxon>Pleuronectoidei</taxon>
        <taxon>Soleidae</taxon>
        <taxon>Solea</taxon>
    </lineage>
</organism>
<dbReference type="EMBL" id="JAGKHQ010000009">
    <property type="protein sequence ID" value="KAG7508598.1"/>
    <property type="molecule type" value="Genomic_DNA"/>
</dbReference>
<protein>
    <submittedName>
        <fullName evidence="1">Uncharacterized protein</fullName>
    </submittedName>
</protein>
<dbReference type="Proteomes" id="UP000693946">
    <property type="component" value="Linkage Group LG17"/>
</dbReference>
<gene>
    <name evidence="1" type="ORF">JOB18_018571</name>
</gene>
<reference evidence="1 2" key="1">
    <citation type="journal article" date="2021" name="Sci. Rep.">
        <title>Chromosome anchoring in Senegalese sole (Solea senegalensis) reveals sex-associated markers and genome rearrangements in flatfish.</title>
        <authorList>
            <person name="Guerrero-Cozar I."/>
            <person name="Gomez-Garrido J."/>
            <person name="Berbel C."/>
            <person name="Martinez-Blanch J.F."/>
            <person name="Alioto T."/>
            <person name="Claros M.G."/>
            <person name="Gagnaire P.A."/>
            <person name="Manchado M."/>
        </authorList>
    </citation>
    <scope>NUCLEOTIDE SEQUENCE [LARGE SCALE GENOMIC DNA]</scope>
    <source>
        <strain evidence="1">Sse05_10M</strain>
    </source>
</reference>
<sequence>MSRQPSKLIWEKVSKAETCSSEVTGYFFKSEKPGDKAIMCRRGQASVRVFRTIFGLSRSQRSDSAAF</sequence>
<keyword evidence="2" id="KW-1185">Reference proteome</keyword>
<evidence type="ECO:0000313" key="1">
    <source>
        <dbReference type="EMBL" id="KAG7508598.1"/>
    </source>
</evidence>
<comment type="caution">
    <text evidence="1">The sequence shown here is derived from an EMBL/GenBank/DDBJ whole genome shotgun (WGS) entry which is preliminary data.</text>
</comment>
<accession>A0AAV6RT93</accession>
<dbReference type="AlphaFoldDB" id="A0AAV6RT93"/>
<name>A0AAV6RT93_SOLSE</name>
<proteinExistence type="predicted"/>
<evidence type="ECO:0000313" key="2">
    <source>
        <dbReference type="Proteomes" id="UP000693946"/>
    </source>
</evidence>